<dbReference type="EMBL" id="JRWP01000004">
    <property type="protein sequence ID" value="KGY10217.1"/>
    <property type="molecule type" value="Genomic_DNA"/>
</dbReference>
<evidence type="ECO:0000313" key="3">
    <source>
        <dbReference type="Proteomes" id="UP000030451"/>
    </source>
</evidence>
<proteinExistence type="predicted"/>
<feature type="signal peptide" evidence="1">
    <location>
        <begin position="1"/>
        <end position="17"/>
    </location>
</feature>
<feature type="chain" id="PRO_5002011120" evidence="1">
    <location>
        <begin position="18"/>
        <end position="223"/>
    </location>
</feature>
<sequence>MKTKILAMLLLSSGAIAAENQLSNVSTVNGESLLISSEFYGYTLSQGDSRYADVVDLDGLDWAFWFGEHRFTAKQGVDLISDVQMMGEYELKNEKPAHGNEYYWEGGSSKDYLDESNHAIYAKPGGGFSFQVKPGKSGDFRLDLYTHNWLSASEFTACLNEECVTIDNFYPTSIATTQNSVQFTTESDADILTIQLAFKPDQFGWSQNDGYLSLEAINLSEGK</sequence>
<evidence type="ECO:0000256" key="1">
    <source>
        <dbReference type="SAM" id="SignalP"/>
    </source>
</evidence>
<organism evidence="2 3">
    <name type="scientific">Photobacterium sp. (strain ATCC 43367)</name>
    <dbReference type="NCBI Taxonomy" id="379097"/>
    <lineage>
        <taxon>Bacteria</taxon>
        <taxon>Pseudomonadati</taxon>
        <taxon>Pseudomonadota</taxon>
        <taxon>Gammaproteobacteria</taxon>
        <taxon>Vibrionales</taxon>
        <taxon>Vibrionaceae</taxon>
        <taxon>Vibrio</taxon>
        <taxon>Vibrio oreintalis group</taxon>
    </lineage>
</organism>
<dbReference type="AlphaFoldDB" id="A0A0A5HXC3"/>
<dbReference type="STRING" id="379097.SE23_05700"/>
<protein>
    <submittedName>
        <fullName evidence="2">Uncharacterized protein</fullName>
    </submittedName>
</protein>
<gene>
    <name evidence="2" type="ORF">NM06_04725</name>
</gene>
<dbReference type="OrthoDB" id="6398485at2"/>
<evidence type="ECO:0000313" key="2">
    <source>
        <dbReference type="EMBL" id="KGY10217.1"/>
    </source>
</evidence>
<accession>A0A0A5HXC3</accession>
<dbReference type="Proteomes" id="UP000030451">
    <property type="component" value="Unassembled WGS sequence"/>
</dbReference>
<keyword evidence="1" id="KW-0732">Signal</keyword>
<dbReference type="RefSeq" id="WP_038188472.1">
    <property type="nucleotide sequence ID" value="NZ_JRWP01000004.1"/>
</dbReference>
<name>A0A0A5HXC3_PHOS4</name>
<comment type="caution">
    <text evidence="2">The sequence shown here is derived from an EMBL/GenBank/DDBJ whole genome shotgun (WGS) entry which is preliminary data.</text>
</comment>
<reference evidence="2 3" key="1">
    <citation type="submission" date="2014-10" db="EMBL/GenBank/DDBJ databases">
        <title>Genome sequencing of Vibrio sinaloensis T08.</title>
        <authorList>
            <person name="Chan K.-G."/>
            <person name="Mohamad N.I."/>
        </authorList>
    </citation>
    <scope>NUCLEOTIDE SEQUENCE [LARGE SCALE GENOMIC DNA]</scope>
    <source>
        <strain evidence="2 3">T08</strain>
    </source>
</reference>